<accession>A0A6C2CMU9</accession>
<protein>
    <submittedName>
        <fullName evidence="1">Ferritin-like domain-containing protein</fullName>
    </submittedName>
</protein>
<evidence type="ECO:0000313" key="1">
    <source>
        <dbReference type="EMBL" id="TYC54653.1"/>
    </source>
</evidence>
<dbReference type="PANTHER" id="PTHR42782:SF4">
    <property type="entry name" value="DUF455 DOMAIN-CONTAINING PROTEIN"/>
    <property type="match status" value="1"/>
</dbReference>
<dbReference type="AlphaFoldDB" id="A0A6C2CMU9"/>
<dbReference type="InterPro" id="IPR007402">
    <property type="entry name" value="DUF455"/>
</dbReference>
<dbReference type="InterPro" id="IPR009078">
    <property type="entry name" value="Ferritin-like_SF"/>
</dbReference>
<name>A0A6C2CMU9_9RHOO</name>
<dbReference type="OrthoDB" id="9778629at2"/>
<dbReference type="Proteomes" id="UP000389128">
    <property type="component" value="Unassembled WGS sequence"/>
</dbReference>
<proteinExistence type="predicted"/>
<dbReference type="PIRSF" id="PIRSF012318">
    <property type="entry name" value="UCP012318"/>
    <property type="match status" value="1"/>
</dbReference>
<dbReference type="SUPFAM" id="SSF47240">
    <property type="entry name" value="Ferritin-like"/>
    <property type="match status" value="1"/>
</dbReference>
<dbReference type="PANTHER" id="PTHR42782">
    <property type="entry name" value="SI:CH73-314G15.3"/>
    <property type="match status" value="1"/>
</dbReference>
<dbReference type="Pfam" id="PF04305">
    <property type="entry name" value="DUF455"/>
    <property type="match status" value="1"/>
</dbReference>
<dbReference type="RefSeq" id="WP_148580347.1">
    <property type="nucleotide sequence ID" value="NZ_SDKK01000017.1"/>
</dbReference>
<evidence type="ECO:0000313" key="2">
    <source>
        <dbReference type="Proteomes" id="UP000389128"/>
    </source>
</evidence>
<sequence length="279" mass="30972">MLEDHENVHARAYRALMSCEPSDKVALVRALCQDWAAGLVPLPDGSVAPALPVDDAGRPQRPELLAHTSVPRRRPGSPEGLAALLHAIAHIEFNAINLALDCVYRFRGLPVDFYAGWLTVAFEEAYHFGLVADRLRDVGFAYGDFPAHRGLWDMAVKTADDPLTRMALVPRVLEARGLDATPPIVARLKHIGDAASIAVLDIILRDEIGHVALGDQWFRYFCAERDLEPEATYLALMNEFEAPWPPRPLNVEARRMAGFSADEITRLEAGRPRLVQRES</sequence>
<dbReference type="CDD" id="cd00657">
    <property type="entry name" value="Ferritin_like"/>
    <property type="match status" value="1"/>
</dbReference>
<comment type="caution">
    <text evidence="1">The sequence shown here is derived from an EMBL/GenBank/DDBJ whole genome shotgun (WGS) entry which is preliminary data.</text>
</comment>
<reference evidence="1 2" key="1">
    <citation type="submission" date="2019-01" db="EMBL/GenBank/DDBJ databases">
        <title>Zoogloea oleivorans genome sequencing and assembly.</title>
        <authorList>
            <person name="Tancsics A."/>
            <person name="Farkas M."/>
            <person name="Kriszt B."/>
            <person name="Maroti G."/>
            <person name="Horvath B."/>
        </authorList>
    </citation>
    <scope>NUCLEOTIDE SEQUENCE [LARGE SCALE GENOMIC DNA]</scope>
    <source>
        <strain evidence="1 2">Buc</strain>
    </source>
</reference>
<gene>
    <name evidence="1" type="ORF">ETQ85_17335</name>
</gene>
<keyword evidence="2" id="KW-1185">Reference proteome</keyword>
<organism evidence="1 2">
    <name type="scientific">Zoogloea oleivorans</name>
    <dbReference type="NCBI Taxonomy" id="1552750"/>
    <lineage>
        <taxon>Bacteria</taxon>
        <taxon>Pseudomonadati</taxon>
        <taxon>Pseudomonadota</taxon>
        <taxon>Betaproteobacteria</taxon>
        <taxon>Rhodocyclales</taxon>
        <taxon>Zoogloeaceae</taxon>
        <taxon>Zoogloea</taxon>
    </lineage>
</organism>
<dbReference type="EMBL" id="SDKK01000017">
    <property type="protein sequence ID" value="TYC54653.1"/>
    <property type="molecule type" value="Genomic_DNA"/>
</dbReference>
<dbReference type="InterPro" id="IPR011197">
    <property type="entry name" value="UCP012318"/>
</dbReference>